<feature type="compositionally biased region" description="Basic and acidic residues" evidence="1">
    <location>
        <begin position="21"/>
        <end position="30"/>
    </location>
</feature>
<dbReference type="PANTHER" id="PTHR13308:SF23">
    <property type="entry name" value="NEDD4-BINDING PROTEIN 2-LIKE 2"/>
    <property type="match status" value="1"/>
</dbReference>
<evidence type="ECO:0000256" key="1">
    <source>
        <dbReference type="SAM" id="MobiDB-lite"/>
    </source>
</evidence>
<evidence type="ECO:0000313" key="3">
    <source>
        <dbReference type="RefSeq" id="XP_012682529.1"/>
    </source>
</evidence>
<feature type="compositionally biased region" description="Polar residues" evidence="1">
    <location>
        <begin position="1"/>
        <end position="10"/>
    </location>
</feature>
<protein>
    <submittedName>
        <fullName evidence="3">NEDD4-binding protein 2-like 2</fullName>
    </submittedName>
</protein>
<reference evidence="3" key="1">
    <citation type="submission" date="2025-08" db="UniProtKB">
        <authorList>
            <consortium name="RefSeq"/>
        </authorList>
    </citation>
    <scope>IDENTIFICATION</scope>
</reference>
<feature type="compositionally biased region" description="Polar residues" evidence="1">
    <location>
        <begin position="61"/>
        <end position="71"/>
    </location>
</feature>
<dbReference type="CTD" id="10443"/>
<dbReference type="OrthoDB" id="3231855at2759"/>
<accession>A0A6P3VW40</accession>
<dbReference type="KEGG" id="char:105899855"/>
<dbReference type="GO" id="GO:0005634">
    <property type="term" value="C:nucleus"/>
    <property type="evidence" value="ECO:0007669"/>
    <property type="project" value="TreeGrafter"/>
</dbReference>
<organism evidence="2 3">
    <name type="scientific">Clupea harengus</name>
    <name type="common">Atlantic herring</name>
    <dbReference type="NCBI Taxonomy" id="7950"/>
    <lineage>
        <taxon>Eukaryota</taxon>
        <taxon>Metazoa</taxon>
        <taxon>Chordata</taxon>
        <taxon>Craniata</taxon>
        <taxon>Vertebrata</taxon>
        <taxon>Euteleostomi</taxon>
        <taxon>Actinopterygii</taxon>
        <taxon>Neopterygii</taxon>
        <taxon>Teleostei</taxon>
        <taxon>Clupei</taxon>
        <taxon>Clupeiformes</taxon>
        <taxon>Clupeoidei</taxon>
        <taxon>Clupeidae</taxon>
        <taxon>Clupea</taxon>
    </lineage>
</organism>
<dbReference type="InterPro" id="IPR027417">
    <property type="entry name" value="P-loop_NTPase"/>
</dbReference>
<dbReference type="AlphaFoldDB" id="A0A6P3VW40"/>
<gene>
    <name evidence="3" type="primary">n4bp2l2</name>
</gene>
<proteinExistence type="predicted"/>
<keyword evidence="2" id="KW-1185">Reference proteome</keyword>
<sequence length="527" mass="60132">MSNVNTNLSTKPPYGENVEEPSVKKLKSSDLEGNLGSSCSDVLRSLSASERSFKDIDGLRSCQNGRTSPKISKSEPDDGPTKQPASATLPCRNRQANPNKEVLSKDGFTSTSFIGPLFRPEIVKPKTEIEDELDMFYKELEQIAPEDVDLPDGNCNSDKSTIAKKQQYSASEQEIQSDLSQPTRHCGPYSGQVWQNRPHNLRHLHPHFQHWDASCPPPLQGSYNPFLGSAAAMRPLRHLYRCPFPLLPPPPPRISLYPLVHRPRDNLRGPNRESLQWENMPFKSGHTNQGVNCDAYQGHCTFIPNEFGCNEPHTNKAECPQPYGQTSSFCQTNPEEFQMYQQAHPHPSRTVDPDSLMLILMRGAPGSGKSTLARELLWSRTNGLILSTDDYFLQEDRYFYDPQLLGDAHYWNQNRTREALCECRSPIIIDNTNMQAWEMKPYVQMALERGYIVCFYEPNTSWKYEPSELERRNKHGVPKQKIAKMLERFELPMTVDIVLNSQEPPRQSAGHAFKHQRKRKQDISDFQ</sequence>
<dbReference type="GO" id="GO:0000122">
    <property type="term" value="P:negative regulation of transcription by RNA polymerase II"/>
    <property type="evidence" value="ECO:0007669"/>
    <property type="project" value="TreeGrafter"/>
</dbReference>
<name>A0A6P3VW40_CLUHA</name>
<dbReference type="PANTHER" id="PTHR13308">
    <property type="entry name" value="NEDD4-BINDING PROTEIN 2-LIKE 1"/>
    <property type="match status" value="1"/>
</dbReference>
<feature type="region of interest" description="Disordered" evidence="1">
    <location>
        <begin position="502"/>
        <end position="527"/>
    </location>
</feature>
<dbReference type="RefSeq" id="XP_012682529.1">
    <property type="nucleotide sequence ID" value="XM_012827075.3"/>
</dbReference>
<evidence type="ECO:0000313" key="2">
    <source>
        <dbReference type="Proteomes" id="UP000515152"/>
    </source>
</evidence>
<dbReference type="GO" id="GO:0003714">
    <property type="term" value="F:transcription corepressor activity"/>
    <property type="evidence" value="ECO:0007669"/>
    <property type="project" value="TreeGrafter"/>
</dbReference>
<dbReference type="SUPFAM" id="SSF52540">
    <property type="entry name" value="P-loop containing nucleoside triphosphate hydrolases"/>
    <property type="match status" value="1"/>
</dbReference>
<feature type="region of interest" description="Disordered" evidence="1">
    <location>
        <begin position="1"/>
        <end position="39"/>
    </location>
</feature>
<dbReference type="GeneID" id="105899855"/>
<feature type="region of interest" description="Disordered" evidence="1">
    <location>
        <begin position="54"/>
        <end position="96"/>
    </location>
</feature>
<dbReference type="Proteomes" id="UP000515152">
    <property type="component" value="Chromosome 9"/>
</dbReference>
<dbReference type="InterPro" id="IPR026302">
    <property type="entry name" value="NEDD4-bd_p2"/>
</dbReference>
<dbReference type="Gene3D" id="3.40.50.300">
    <property type="entry name" value="P-loop containing nucleotide triphosphate hydrolases"/>
    <property type="match status" value="1"/>
</dbReference>
<dbReference type="Pfam" id="PF13671">
    <property type="entry name" value="AAA_33"/>
    <property type="match status" value="1"/>
</dbReference>